<accession>A0AA88YLN6</accession>
<protein>
    <recommendedName>
        <fullName evidence="4">Contactin-associated protein-like 2</fullName>
    </recommendedName>
</protein>
<dbReference type="AlphaFoldDB" id="A0AA88YLN6"/>
<keyword evidence="1" id="KW-1133">Transmembrane helix</keyword>
<organism evidence="2 3">
    <name type="scientific">Pinctada imbricata</name>
    <name type="common">Atlantic pearl-oyster</name>
    <name type="synonym">Pinctada martensii</name>
    <dbReference type="NCBI Taxonomy" id="66713"/>
    <lineage>
        <taxon>Eukaryota</taxon>
        <taxon>Metazoa</taxon>
        <taxon>Spiralia</taxon>
        <taxon>Lophotrochozoa</taxon>
        <taxon>Mollusca</taxon>
        <taxon>Bivalvia</taxon>
        <taxon>Autobranchia</taxon>
        <taxon>Pteriomorphia</taxon>
        <taxon>Pterioida</taxon>
        <taxon>Pterioidea</taxon>
        <taxon>Pteriidae</taxon>
        <taxon>Pinctada</taxon>
    </lineage>
</organism>
<evidence type="ECO:0008006" key="4">
    <source>
        <dbReference type="Google" id="ProtNLM"/>
    </source>
</evidence>
<proteinExistence type="predicted"/>
<name>A0AA88YLN6_PINIB</name>
<dbReference type="InterPro" id="IPR036056">
    <property type="entry name" value="Fibrinogen-like_C"/>
</dbReference>
<dbReference type="Gene3D" id="2.60.120.1000">
    <property type="match status" value="1"/>
</dbReference>
<keyword evidence="1" id="KW-0472">Membrane</keyword>
<dbReference type="SUPFAM" id="SSF56496">
    <property type="entry name" value="Fibrinogen C-terminal domain-like"/>
    <property type="match status" value="1"/>
</dbReference>
<comment type="caution">
    <text evidence="2">The sequence shown here is derived from an EMBL/GenBank/DDBJ whole genome shotgun (WGS) entry which is preliminary data.</text>
</comment>
<gene>
    <name evidence="2" type="ORF">FSP39_018547</name>
</gene>
<sequence>MATVRRNCEDWRLHRSTDNGFYQVDPTDSGTSFEVECDLASNPARTIIHHDKEPRTFYSRSSNGNYMTVDVTYWIALEKIDAVKTRALSCSQYVKMECYRDGVEFAENKAYWLGRHSEKYTYWGDVNGYSGYCECGLAGNCANSGDKCNCETSSYDWKYDDGTLVDMSTVPLTQLRSDHLANNARGYHTIGPLICIDVDPRAWIETPAGVTLTFIIVVMSVLSIVMVSLTCYRKQLWKLLTWKCKRKKSVTLVYKNGTF</sequence>
<keyword evidence="1" id="KW-0812">Transmembrane</keyword>
<evidence type="ECO:0000313" key="3">
    <source>
        <dbReference type="Proteomes" id="UP001186944"/>
    </source>
</evidence>
<evidence type="ECO:0000256" key="1">
    <source>
        <dbReference type="SAM" id="Phobius"/>
    </source>
</evidence>
<feature type="transmembrane region" description="Helical" evidence="1">
    <location>
        <begin position="210"/>
        <end position="232"/>
    </location>
</feature>
<dbReference type="EMBL" id="VSWD01000005">
    <property type="protein sequence ID" value="KAK3103332.1"/>
    <property type="molecule type" value="Genomic_DNA"/>
</dbReference>
<dbReference type="Proteomes" id="UP001186944">
    <property type="component" value="Unassembled WGS sequence"/>
</dbReference>
<evidence type="ECO:0000313" key="2">
    <source>
        <dbReference type="EMBL" id="KAK3103332.1"/>
    </source>
</evidence>
<keyword evidence="3" id="KW-1185">Reference proteome</keyword>
<reference evidence="2" key="1">
    <citation type="submission" date="2019-08" db="EMBL/GenBank/DDBJ databases">
        <title>The improved chromosome-level genome for the pearl oyster Pinctada fucata martensii using PacBio sequencing and Hi-C.</title>
        <authorList>
            <person name="Zheng Z."/>
        </authorList>
    </citation>
    <scope>NUCLEOTIDE SEQUENCE</scope>
    <source>
        <strain evidence="2">ZZ-2019</strain>
        <tissue evidence="2">Adductor muscle</tissue>
    </source>
</reference>